<reference evidence="2" key="2">
    <citation type="submission" date="2021-04" db="EMBL/GenBank/DDBJ databases">
        <authorList>
            <person name="Gilroy R."/>
        </authorList>
    </citation>
    <scope>NUCLEOTIDE SEQUENCE</scope>
    <source>
        <strain evidence="2">CHK187-11901</strain>
    </source>
</reference>
<dbReference type="EMBL" id="DWWM01000048">
    <property type="protein sequence ID" value="HJC36943.1"/>
    <property type="molecule type" value="Genomic_DNA"/>
</dbReference>
<proteinExistence type="predicted"/>
<reference evidence="2" key="1">
    <citation type="journal article" date="2021" name="PeerJ">
        <title>Extensive microbial diversity within the chicken gut microbiome revealed by metagenomics and culture.</title>
        <authorList>
            <person name="Gilroy R."/>
            <person name="Ravi A."/>
            <person name="Getino M."/>
            <person name="Pursley I."/>
            <person name="Horton D.L."/>
            <person name="Alikhan N.F."/>
            <person name="Baker D."/>
            <person name="Gharbi K."/>
            <person name="Hall N."/>
            <person name="Watson M."/>
            <person name="Adriaenssens E.M."/>
            <person name="Foster-Nyarko E."/>
            <person name="Jarju S."/>
            <person name="Secka A."/>
            <person name="Antonio M."/>
            <person name="Oren A."/>
            <person name="Chaudhuri R.R."/>
            <person name="La Ragione R."/>
            <person name="Hildebrand F."/>
            <person name="Pallen M.J."/>
        </authorList>
    </citation>
    <scope>NUCLEOTIDE SEQUENCE</scope>
    <source>
        <strain evidence="2">CHK187-11901</strain>
    </source>
</reference>
<name>A0A9D2SV70_9FIRM</name>
<protein>
    <submittedName>
        <fullName evidence="2">Uncharacterized protein</fullName>
    </submittedName>
</protein>
<comment type="caution">
    <text evidence="2">The sequence shown here is derived from an EMBL/GenBank/DDBJ whole genome shotgun (WGS) entry which is preliminary data.</text>
</comment>
<feature type="transmembrane region" description="Helical" evidence="1">
    <location>
        <begin position="30"/>
        <end position="59"/>
    </location>
</feature>
<gene>
    <name evidence="2" type="ORF">H9702_07405</name>
</gene>
<keyword evidence="1" id="KW-1133">Transmembrane helix</keyword>
<keyword evidence="1" id="KW-0812">Transmembrane</keyword>
<sequence length="150" mass="17399">MRLKSKILKKWNLPSYGVRLGRITSKPYPILVAFLGGGVILILVHQPVFGIAVCALSVYQLCVGHNISLCEFYDQYVVFYDPKDPDDCYILFWEDVAQWKYHSGLTHDTLHVQLKDGNVIDFSSLSRRKTEHFFRRFVPQLKSNVHKQQV</sequence>
<evidence type="ECO:0000256" key="1">
    <source>
        <dbReference type="SAM" id="Phobius"/>
    </source>
</evidence>
<evidence type="ECO:0000313" key="2">
    <source>
        <dbReference type="EMBL" id="HJC36943.1"/>
    </source>
</evidence>
<dbReference type="AlphaFoldDB" id="A0A9D2SV70"/>
<keyword evidence="1" id="KW-0472">Membrane</keyword>
<evidence type="ECO:0000313" key="3">
    <source>
        <dbReference type="Proteomes" id="UP000823896"/>
    </source>
</evidence>
<accession>A0A9D2SV70</accession>
<organism evidence="2 3">
    <name type="scientific">Candidatus Merdibacter merdavium</name>
    <dbReference type="NCBI Taxonomy" id="2838692"/>
    <lineage>
        <taxon>Bacteria</taxon>
        <taxon>Bacillati</taxon>
        <taxon>Bacillota</taxon>
        <taxon>Erysipelotrichia</taxon>
        <taxon>Erysipelotrichales</taxon>
        <taxon>Erysipelotrichaceae</taxon>
        <taxon>Merdibacter</taxon>
    </lineage>
</organism>
<dbReference type="Proteomes" id="UP000823896">
    <property type="component" value="Unassembled WGS sequence"/>
</dbReference>